<feature type="transmembrane region" description="Helical" evidence="1">
    <location>
        <begin position="26"/>
        <end position="48"/>
    </location>
</feature>
<evidence type="ECO:0000313" key="3">
    <source>
        <dbReference type="Proteomes" id="UP001565283"/>
    </source>
</evidence>
<name>A0ABV4D435_9LACT</name>
<keyword evidence="3" id="KW-1185">Reference proteome</keyword>
<protein>
    <submittedName>
        <fullName evidence="2">DUF4811 domain-containing protein</fullName>
    </submittedName>
</protein>
<evidence type="ECO:0000313" key="2">
    <source>
        <dbReference type="EMBL" id="MEY8444297.1"/>
    </source>
</evidence>
<gene>
    <name evidence="2" type="ORF">AALA52_08645</name>
</gene>
<dbReference type="RefSeq" id="WP_369948719.1">
    <property type="nucleotide sequence ID" value="NZ_JBCLSH010000039.1"/>
</dbReference>
<reference evidence="2 3" key="1">
    <citation type="submission" date="2024-03" db="EMBL/GenBank/DDBJ databases">
        <title>Mouse gut bacterial collection (mGBC) of GemPharmatech.</title>
        <authorList>
            <person name="He Y."/>
            <person name="Dong L."/>
            <person name="Wu D."/>
            <person name="Gao X."/>
            <person name="Lin Z."/>
        </authorList>
    </citation>
    <scope>NUCLEOTIDE SEQUENCE [LARGE SCALE GENOMIC DNA]</scope>
    <source>
        <strain evidence="2 3">61-15</strain>
    </source>
</reference>
<dbReference type="Proteomes" id="UP001565283">
    <property type="component" value="Unassembled WGS sequence"/>
</dbReference>
<sequence length="172" mass="19770">MIIIFITLFALSTFFGFMYIDKGVWRAFVGGLSLLLLTLSVMLLTLHIKDNWGMEKRTSTETKIIYTAGPLDVGFGMLLKSEIGKGTHNYVLVYHTNKKDKEPTAHFQPDEKHLVETLKKTADYKRTDESEAKLVIRTVRWQFKNSFMRFLFGIGNEEGKLVSEHARAYVLD</sequence>
<organism evidence="2 3">
    <name type="scientific">Lactococcus ileimucosae</name>
    <dbReference type="NCBI Taxonomy" id="2941329"/>
    <lineage>
        <taxon>Bacteria</taxon>
        <taxon>Bacillati</taxon>
        <taxon>Bacillota</taxon>
        <taxon>Bacilli</taxon>
        <taxon>Lactobacillales</taxon>
        <taxon>Streptococcaceae</taxon>
        <taxon>Lactococcus</taxon>
    </lineage>
</organism>
<evidence type="ECO:0000256" key="1">
    <source>
        <dbReference type="SAM" id="Phobius"/>
    </source>
</evidence>
<proteinExistence type="predicted"/>
<dbReference type="InterPro" id="IPR032083">
    <property type="entry name" value="DUF4811"/>
</dbReference>
<keyword evidence="1" id="KW-0812">Transmembrane</keyword>
<dbReference type="EMBL" id="JBCLSH010000039">
    <property type="protein sequence ID" value="MEY8444297.1"/>
    <property type="molecule type" value="Genomic_DNA"/>
</dbReference>
<accession>A0ABV4D435</accession>
<keyword evidence="1" id="KW-0472">Membrane</keyword>
<keyword evidence="1" id="KW-1133">Transmembrane helix</keyword>
<comment type="caution">
    <text evidence="2">The sequence shown here is derived from an EMBL/GenBank/DDBJ whole genome shotgun (WGS) entry which is preliminary data.</text>
</comment>
<dbReference type="Pfam" id="PF16069">
    <property type="entry name" value="DUF4811"/>
    <property type="match status" value="1"/>
</dbReference>